<protein>
    <recommendedName>
        <fullName evidence="1">DUF7336 domain-containing protein</fullName>
    </recommendedName>
</protein>
<accession>A0ABW1JQR7</accession>
<feature type="domain" description="DUF7336" evidence="1">
    <location>
        <begin position="4"/>
        <end position="67"/>
    </location>
</feature>
<organism evidence="2 3">
    <name type="scientific">Nocardia lasii</name>
    <dbReference type="NCBI Taxonomy" id="1616107"/>
    <lineage>
        <taxon>Bacteria</taxon>
        <taxon>Bacillati</taxon>
        <taxon>Actinomycetota</taxon>
        <taxon>Actinomycetes</taxon>
        <taxon>Mycobacteriales</taxon>
        <taxon>Nocardiaceae</taxon>
        <taxon>Nocardia</taxon>
    </lineage>
</organism>
<evidence type="ECO:0000313" key="2">
    <source>
        <dbReference type="EMBL" id="MFC6011792.1"/>
    </source>
</evidence>
<dbReference type="EMBL" id="JBHSQN010000007">
    <property type="protein sequence ID" value="MFC6011792.1"/>
    <property type="molecule type" value="Genomic_DNA"/>
</dbReference>
<comment type="caution">
    <text evidence="2">The sequence shown here is derived from an EMBL/GenBank/DDBJ whole genome shotgun (WGS) entry which is preliminary data.</text>
</comment>
<gene>
    <name evidence="2" type="ORF">ACFP3H_12085</name>
</gene>
<dbReference type="Pfam" id="PF24024">
    <property type="entry name" value="DUF7336"/>
    <property type="match status" value="1"/>
</dbReference>
<dbReference type="RefSeq" id="WP_378604130.1">
    <property type="nucleotide sequence ID" value="NZ_JBHSQN010000007.1"/>
</dbReference>
<dbReference type="Proteomes" id="UP001596223">
    <property type="component" value="Unassembled WGS sequence"/>
</dbReference>
<evidence type="ECO:0000313" key="3">
    <source>
        <dbReference type="Proteomes" id="UP001596223"/>
    </source>
</evidence>
<dbReference type="InterPro" id="IPR055760">
    <property type="entry name" value="DUF7336"/>
</dbReference>
<reference evidence="3" key="1">
    <citation type="journal article" date="2019" name="Int. J. Syst. Evol. Microbiol.">
        <title>The Global Catalogue of Microorganisms (GCM) 10K type strain sequencing project: providing services to taxonomists for standard genome sequencing and annotation.</title>
        <authorList>
            <consortium name="The Broad Institute Genomics Platform"/>
            <consortium name="The Broad Institute Genome Sequencing Center for Infectious Disease"/>
            <person name="Wu L."/>
            <person name="Ma J."/>
        </authorList>
    </citation>
    <scope>NUCLEOTIDE SEQUENCE [LARGE SCALE GENOMIC DNA]</scope>
    <source>
        <strain evidence="3">CCUG 36956</strain>
    </source>
</reference>
<sequence length="73" mass="8319">MDEVFIVDHWYELEDGEEVIRTIGLYSSESKANEAVDRMKNLPGFRDNPDNFSVDKYTMGKDHWTGGFLSAGS</sequence>
<name>A0ABW1JQR7_9NOCA</name>
<keyword evidence="3" id="KW-1185">Reference proteome</keyword>
<evidence type="ECO:0000259" key="1">
    <source>
        <dbReference type="Pfam" id="PF24024"/>
    </source>
</evidence>
<proteinExistence type="predicted"/>